<dbReference type="GeneID" id="78276192"/>
<dbReference type="OrthoDB" id="1771157at2"/>
<dbReference type="STRING" id="1862672.BO225_09590"/>
<comment type="caution">
    <text evidence="2">The sequence shown here is derived from an EMBL/GenBank/DDBJ whole genome shotgun (WGS) entry which is preliminary data.</text>
</comment>
<feature type="transmembrane region" description="Helical" evidence="1">
    <location>
        <begin position="51"/>
        <end position="74"/>
    </location>
</feature>
<accession>A0A1U7NKN7</accession>
<protein>
    <recommendedName>
        <fullName evidence="4">Polysaccharide polymerase</fullName>
    </recommendedName>
</protein>
<feature type="transmembrane region" description="Helical" evidence="1">
    <location>
        <begin position="190"/>
        <end position="217"/>
    </location>
</feature>
<evidence type="ECO:0000313" key="3">
    <source>
        <dbReference type="Proteomes" id="UP000186705"/>
    </source>
</evidence>
<feature type="transmembrane region" description="Helical" evidence="1">
    <location>
        <begin position="18"/>
        <end position="39"/>
    </location>
</feature>
<dbReference type="RefSeq" id="WP_076342040.1">
    <property type="nucleotide sequence ID" value="NZ_CAOOJT010000001.1"/>
</dbReference>
<feature type="transmembrane region" description="Helical" evidence="1">
    <location>
        <begin position="127"/>
        <end position="144"/>
    </location>
</feature>
<feature type="transmembrane region" description="Helical" evidence="1">
    <location>
        <begin position="321"/>
        <end position="340"/>
    </location>
</feature>
<sequence>MIENIKKIITWYELKFDIILSLAGTFYLIFSLLSMCLLFKDTSLFINQSIALGLDFARNIVFLVFLISIIFQIYIKKLNWLLIFIFGILTTFVFFFSKSLEPIKAFLAIIALSNLSFKTIFQKYYRVFISFLVIVILLCAFGMVDNILYDSQRFRFGVGFDWVTTAPILLFHILLFKDCFVKKKWSNDNIVLSVLCITLLFLLTKSRFVFLLSLLFIGSILMKDKFGYWKSTELLEKFLKYLLWTPIFLTIFSVLIFLLYNPENQIWNSINNLMSNRLELGNQGLIKYGWTLFGQKIQWIGYGFQSIRGIYNYIDNSYVRFLLEYGIINTIFYLFILTFGMKESLKKENFQIMMPFIFLTILGFIEPYFYNPVFNPFLIYCFKELNLFVQRKRLGMRK</sequence>
<evidence type="ECO:0000313" key="2">
    <source>
        <dbReference type="EMBL" id="OLU44922.1"/>
    </source>
</evidence>
<dbReference type="AlphaFoldDB" id="A0A1U7NKN7"/>
<feature type="transmembrane region" description="Helical" evidence="1">
    <location>
        <begin position="80"/>
        <end position="96"/>
    </location>
</feature>
<keyword evidence="1" id="KW-1133">Transmembrane helix</keyword>
<reference evidence="2 3" key="1">
    <citation type="submission" date="2016-11" db="EMBL/GenBank/DDBJ databases">
        <title>Description of two novel members of the family Erysipelotrichaceae: Ileibacterium lipovorans gen. nov., sp. nov. and Dubosiella newyorkensis, gen. nov., sp. nov.</title>
        <authorList>
            <person name="Cox L.M."/>
            <person name="Sohn J."/>
            <person name="Tyrrell K.L."/>
            <person name="Citron D.M."/>
            <person name="Lawson P.A."/>
            <person name="Patel N.B."/>
            <person name="Iizumi T."/>
            <person name="Perez-Perez G.I."/>
            <person name="Goldstein E.J."/>
            <person name="Blaser M.J."/>
        </authorList>
    </citation>
    <scope>NUCLEOTIDE SEQUENCE [LARGE SCALE GENOMIC DNA]</scope>
    <source>
        <strain evidence="2 3">NYU-BL-A4</strain>
    </source>
</reference>
<gene>
    <name evidence="2" type="ORF">BO225_09590</name>
</gene>
<feature type="transmembrane region" description="Helical" evidence="1">
    <location>
        <begin position="238"/>
        <end position="260"/>
    </location>
</feature>
<organism evidence="2 3">
    <name type="scientific">Dubosiella newyorkensis</name>
    <dbReference type="NCBI Taxonomy" id="1862672"/>
    <lineage>
        <taxon>Bacteria</taxon>
        <taxon>Bacillati</taxon>
        <taxon>Bacillota</taxon>
        <taxon>Erysipelotrichia</taxon>
        <taxon>Erysipelotrichales</taxon>
        <taxon>Erysipelotrichaceae</taxon>
        <taxon>Dubosiella</taxon>
    </lineage>
</organism>
<name>A0A1U7NKN7_9FIRM</name>
<evidence type="ECO:0008006" key="4">
    <source>
        <dbReference type="Google" id="ProtNLM"/>
    </source>
</evidence>
<dbReference type="EMBL" id="MPKA01000091">
    <property type="protein sequence ID" value="OLU44922.1"/>
    <property type="molecule type" value="Genomic_DNA"/>
</dbReference>
<evidence type="ECO:0000256" key="1">
    <source>
        <dbReference type="SAM" id="Phobius"/>
    </source>
</evidence>
<feature type="transmembrane region" description="Helical" evidence="1">
    <location>
        <begin position="103"/>
        <end position="121"/>
    </location>
</feature>
<keyword evidence="3" id="KW-1185">Reference proteome</keyword>
<keyword evidence="1" id="KW-0472">Membrane</keyword>
<feature type="transmembrane region" description="Helical" evidence="1">
    <location>
        <begin position="156"/>
        <end position="175"/>
    </location>
</feature>
<proteinExistence type="predicted"/>
<feature type="transmembrane region" description="Helical" evidence="1">
    <location>
        <begin position="352"/>
        <end position="370"/>
    </location>
</feature>
<keyword evidence="1" id="KW-0812">Transmembrane</keyword>
<dbReference type="Proteomes" id="UP000186705">
    <property type="component" value="Unassembled WGS sequence"/>
</dbReference>